<evidence type="ECO:0000256" key="8">
    <source>
        <dbReference type="ARBA" id="ARBA00022777"/>
    </source>
</evidence>
<dbReference type="PANTHER" id="PTHR43395">
    <property type="entry name" value="SENSOR HISTIDINE KINASE CHEA"/>
    <property type="match status" value="1"/>
</dbReference>
<dbReference type="InterPro" id="IPR036890">
    <property type="entry name" value="HATPase_C_sf"/>
</dbReference>
<feature type="compositionally biased region" description="Polar residues" evidence="12">
    <location>
        <begin position="758"/>
        <end position="775"/>
    </location>
</feature>
<comment type="caution">
    <text evidence="16">The sequence shown here is derived from an EMBL/GenBank/DDBJ whole genome shotgun (WGS) entry which is preliminary data.</text>
</comment>
<dbReference type="InterPro" id="IPR035891">
    <property type="entry name" value="CheY-binding_CheA"/>
</dbReference>
<dbReference type="InterPro" id="IPR007597">
    <property type="entry name" value="CheC"/>
</dbReference>
<keyword evidence="8" id="KW-0418">Kinase</keyword>
<evidence type="ECO:0000256" key="12">
    <source>
        <dbReference type="SAM" id="MobiDB-lite"/>
    </source>
</evidence>
<keyword evidence="9" id="KW-0067">ATP-binding</keyword>
<dbReference type="InterPro" id="IPR008207">
    <property type="entry name" value="Sig_transdc_His_kin_Hpt_dom"/>
</dbReference>
<evidence type="ECO:0000313" key="16">
    <source>
        <dbReference type="EMBL" id="KAB2933279.1"/>
    </source>
</evidence>
<dbReference type="Gene3D" id="1.20.120.160">
    <property type="entry name" value="HPT domain"/>
    <property type="match status" value="1"/>
</dbReference>
<dbReference type="InterPro" id="IPR051315">
    <property type="entry name" value="Bact_Chemotaxis_CheA"/>
</dbReference>
<dbReference type="Gene3D" id="3.30.565.10">
    <property type="entry name" value="Histidine kinase-like ATPase, C-terminal domain"/>
    <property type="match status" value="1"/>
</dbReference>
<evidence type="ECO:0000256" key="2">
    <source>
        <dbReference type="ARBA" id="ARBA00012438"/>
    </source>
</evidence>
<dbReference type="PROSITE" id="PS50109">
    <property type="entry name" value="HIS_KIN"/>
    <property type="match status" value="1"/>
</dbReference>
<feature type="compositionally biased region" description="Low complexity" evidence="12">
    <location>
        <begin position="741"/>
        <end position="753"/>
    </location>
</feature>
<dbReference type="CDD" id="cd16916">
    <property type="entry name" value="HATPase_CheA-like"/>
    <property type="match status" value="1"/>
</dbReference>
<sequence length="1046" mass="116090">MSGNKERYTELFLDEAAEHIENLNTNLLLLEKDRSDPEIINEIFRSAHTLKSSAAFVGLDALSRLAHKMEDLFQKVREGSISVNTDLVNLLFASLDRIKQAVAVIQAGNMPDDAYSDLISQIEQFQGAEKSVRPTPTGATVSAGDSKATGTANILHEQESVKEAPIRSIQLTSEQQTELARSAGKKPIYHGYVSIDEDAPMKNMRFLLLLNKLARIGTVYLSEPSAKALEEGASVNHLLFIYFGDEKKENLFKTCQVDMVEEVHLTELEVNGDQQHPTAQMAVDRKIDVGMQDTHLKTRNIKVSSEKIDYLLNNVGELVITNSGLLKIYEDLLGEFGESTLLGELKSRIDQAGRIARDLQTGIMKTRMIPIGIVFQRFNRPIRDLALSLGKDVELHIEGEDTELDKNIIDALNDPLLHLIRNALDHGIESKEERVRAGKDAIGHVTLKAYQSGNSIYVEIRDDGRGLNRQKILEKAIQQGLIAAGSSPSDDEIYSMIFLPGFSTAVQVSNLSGRGVGMNVVRKMVGEFKGTVQIQNTPGQGSAFILTFPLTLAIISAILVRIKDEDYAFPLSDVVETIRITKSEITRLQGKSIINLRNEIVPVFRLGQLMGNPDGEEDEEFPVVIASVSDRKIGYIVDQMIGKKEIVIKSLEQNYRRVDGLIGACLMGDGSIVMVLDVHSLMEIANRTHAVGEISQPELVLNAIRRYNDRVKELAWSGRKLRRRDQAPKNDPHPGSVLEAPVVTPEVTPSTVPALPTTPETASDQQKSQSAQESVAYTVRPEPAEPVVQDARAQRDESSTVLTRLEAAPDVISDEQVQKSIESFHHEKEERMDQGLRIFAPSVAPAEDLEEADYNRLYSVINTGMINGGLVLSQLLGVTVEVTVPEFQTIHYGDLQSYLPDTDLIGVFLETEGDFYALLMLVFDEETGYNAAGELMGISVQDRNKRSMNIEDVQSVLSELTNIVGSSLLNELANRTSLAITPTVPHFVHGKASDLLSYIDAKENPDRDSRFIYISTDFLREDTELLGRMFMLPNRPELMDLVKRIR</sequence>
<dbReference type="Gene3D" id="3.40.1550.10">
    <property type="entry name" value="CheC-like"/>
    <property type="match status" value="1"/>
</dbReference>
<dbReference type="GO" id="GO:0005737">
    <property type="term" value="C:cytoplasm"/>
    <property type="evidence" value="ECO:0007669"/>
    <property type="project" value="InterPro"/>
</dbReference>
<comment type="catalytic activity">
    <reaction evidence="1">
        <text>ATP + protein L-histidine = ADP + protein N-phospho-L-histidine.</text>
        <dbReference type="EC" id="2.7.13.3"/>
    </reaction>
</comment>
<dbReference type="Pfam" id="PF01627">
    <property type="entry name" value="Hpt"/>
    <property type="match status" value="1"/>
</dbReference>
<dbReference type="EC" id="2.7.13.3" evidence="2"/>
<dbReference type="AlphaFoldDB" id="A0A833H2E6"/>
<dbReference type="Pfam" id="PF02895">
    <property type="entry name" value="H-kinase_dim"/>
    <property type="match status" value="1"/>
</dbReference>
<proteinExistence type="predicted"/>
<organism evidence="16 17">
    <name type="scientific">Leptonema illini</name>
    <dbReference type="NCBI Taxonomy" id="183"/>
    <lineage>
        <taxon>Bacteria</taxon>
        <taxon>Pseudomonadati</taxon>
        <taxon>Spirochaetota</taxon>
        <taxon>Spirochaetia</taxon>
        <taxon>Leptospirales</taxon>
        <taxon>Leptospiraceae</taxon>
        <taxon>Leptonema</taxon>
    </lineage>
</organism>
<feature type="region of interest" description="Disordered" evidence="12">
    <location>
        <begin position="722"/>
        <end position="800"/>
    </location>
</feature>
<evidence type="ECO:0000259" key="14">
    <source>
        <dbReference type="PROSITE" id="PS50851"/>
    </source>
</evidence>
<reference evidence="16 17" key="1">
    <citation type="submission" date="2019-10" db="EMBL/GenBank/DDBJ databases">
        <title>Extracellular Electron Transfer in a Candidatus Methanoperedens spp. Enrichment Culture.</title>
        <authorList>
            <person name="Berger S."/>
            <person name="Rangel Shaw D."/>
            <person name="Berben T."/>
            <person name="In 'T Zandt M."/>
            <person name="Frank J."/>
            <person name="Reimann J."/>
            <person name="Jetten M.S.M."/>
            <person name="Welte C.U."/>
        </authorList>
    </citation>
    <scope>NUCLEOTIDE SEQUENCE [LARGE SCALE GENOMIC DNA]</scope>
    <source>
        <strain evidence="16">SB12</strain>
    </source>
</reference>
<dbReference type="PANTHER" id="PTHR43395:SF1">
    <property type="entry name" value="CHEMOTAXIS PROTEIN CHEA"/>
    <property type="match status" value="1"/>
</dbReference>
<dbReference type="SUPFAM" id="SSF103039">
    <property type="entry name" value="CheC-like"/>
    <property type="match status" value="1"/>
</dbReference>
<evidence type="ECO:0000313" key="17">
    <source>
        <dbReference type="Proteomes" id="UP000460298"/>
    </source>
</evidence>
<dbReference type="SMART" id="SM00073">
    <property type="entry name" value="HPT"/>
    <property type="match status" value="1"/>
</dbReference>
<evidence type="ECO:0000256" key="3">
    <source>
        <dbReference type="ARBA" id="ARBA00021495"/>
    </source>
</evidence>
<evidence type="ECO:0000256" key="11">
    <source>
        <dbReference type="PROSITE-ProRule" id="PRU00110"/>
    </source>
</evidence>
<evidence type="ECO:0000259" key="15">
    <source>
        <dbReference type="PROSITE" id="PS50894"/>
    </source>
</evidence>
<dbReference type="Gene3D" id="1.10.287.560">
    <property type="entry name" value="Histidine kinase CheA-like, homodimeric domain"/>
    <property type="match status" value="1"/>
</dbReference>
<dbReference type="InterPro" id="IPR004105">
    <property type="entry name" value="CheA-like_dim"/>
</dbReference>
<evidence type="ECO:0000259" key="13">
    <source>
        <dbReference type="PROSITE" id="PS50109"/>
    </source>
</evidence>
<dbReference type="InterPro" id="IPR005467">
    <property type="entry name" value="His_kinase_dom"/>
</dbReference>
<dbReference type="InterPro" id="IPR010808">
    <property type="entry name" value="CheA_P2-bd"/>
</dbReference>
<dbReference type="InterPro" id="IPR036641">
    <property type="entry name" value="HPT_dom_sf"/>
</dbReference>
<dbReference type="InterPro" id="IPR003594">
    <property type="entry name" value="HATPase_dom"/>
</dbReference>
<dbReference type="Pfam" id="PF01584">
    <property type="entry name" value="CheW"/>
    <property type="match status" value="1"/>
</dbReference>
<dbReference type="PRINTS" id="PR00344">
    <property type="entry name" value="BCTRLSENSOR"/>
</dbReference>
<dbReference type="Pfam" id="PF07194">
    <property type="entry name" value="P2"/>
    <property type="match status" value="1"/>
</dbReference>
<feature type="domain" description="Histidine kinase" evidence="13">
    <location>
        <begin position="341"/>
        <end position="552"/>
    </location>
</feature>
<dbReference type="PROSITE" id="PS50894">
    <property type="entry name" value="HPT"/>
    <property type="match status" value="1"/>
</dbReference>
<dbReference type="SMART" id="SM00387">
    <property type="entry name" value="HATPase_c"/>
    <property type="match status" value="1"/>
</dbReference>
<dbReference type="FunFam" id="3.30.565.10:FF:000016">
    <property type="entry name" value="Chemotaxis protein CheA, putative"/>
    <property type="match status" value="1"/>
</dbReference>
<dbReference type="InterPro" id="IPR036061">
    <property type="entry name" value="CheW-like_dom_sf"/>
</dbReference>
<dbReference type="Pfam" id="PF02518">
    <property type="entry name" value="HATPase_c"/>
    <property type="match status" value="1"/>
</dbReference>
<dbReference type="Proteomes" id="UP000460298">
    <property type="component" value="Unassembled WGS sequence"/>
</dbReference>
<keyword evidence="5 11" id="KW-0597">Phosphoprotein</keyword>
<dbReference type="SMART" id="SM00260">
    <property type="entry name" value="CheW"/>
    <property type="match status" value="1"/>
</dbReference>
<evidence type="ECO:0000256" key="5">
    <source>
        <dbReference type="ARBA" id="ARBA00022553"/>
    </source>
</evidence>
<evidence type="ECO:0000256" key="7">
    <source>
        <dbReference type="ARBA" id="ARBA00022741"/>
    </source>
</evidence>
<dbReference type="Pfam" id="PF04509">
    <property type="entry name" value="CheC"/>
    <property type="match status" value="1"/>
</dbReference>
<dbReference type="InterPro" id="IPR036097">
    <property type="entry name" value="HisK_dim/P_sf"/>
</dbReference>
<dbReference type="InterPro" id="IPR004358">
    <property type="entry name" value="Sig_transdc_His_kin-like_C"/>
</dbReference>
<evidence type="ECO:0000256" key="4">
    <source>
        <dbReference type="ARBA" id="ARBA00022500"/>
    </source>
</evidence>
<dbReference type="GO" id="GO:0000155">
    <property type="term" value="F:phosphorelay sensor kinase activity"/>
    <property type="evidence" value="ECO:0007669"/>
    <property type="project" value="InterPro"/>
</dbReference>
<dbReference type="SUPFAM" id="SSF50341">
    <property type="entry name" value="CheW-like"/>
    <property type="match status" value="1"/>
</dbReference>
<dbReference type="InterPro" id="IPR037052">
    <property type="entry name" value="CheA-like_P2_sf"/>
</dbReference>
<dbReference type="Gene3D" id="3.30.70.1110">
    <property type="entry name" value="Histidine kinase CheA-like, P2 response regulator-binding domain"/>
    <property type="match status" value="1"/>
</dbReference>
<feature type="modified residue" description="Phosphohistidine" evidence="11">
    <location>
        <position position="48"/>
    </location>
</feature>
<keyword evidence="7" id="KW-0547">Nucleotide-binding</keyword>
<dbReference type="InterPro" id="IPR028976">
    <property type="entry name" value="CheC-like_sf"/>
</dbReference>
<dbReference type="GO" id="GO:0006935">
    <property type="term" value="P:chemotaxis"/>
    <property type="evidence" value="ECO:0007669"/>
    <property type="project" value="UniProtKB-KW"/>
</dbReference>
<dbReference type="GO" id="GO:0005524">
    <property type="term" value="F:ATP binding"/>
    <property type="evidence" value="ECO:0007669"/>
    <property type="project" value="UniProtKB-KW"/>
</dbReference>
<evidence type="ECO:0000256" key="6">
    <source>
        <dbReference type="ARBA" id="ARBA00022679"/>
    </source>
</evidence>
<dbReference type="SUPFAM" id="SSF55874">
    <property type="entry name" value="ATPase domain of HSP90 chaperone/DNA topoisomerase II/histidine kinase"/>
    <property type="match status" value="1"/>
</dbReference>
<protein>
    <recommendedName>
        <fullName evidence="3">Chemotaxis protein CheA</fullName>
        <ecNumber evidence="2">2.7.13.3</ecNumber>
    </recommendedName>
</protein>
<evidence type="ECO:0000256" key="1">
    <source>
        <dbReference type="ARBA" id="ARBA00000085"/>
    </source>
</evidence>
<gene>
    <name evidence="16" type="ORF">F9K24_07990</name>
</gene>
<dbReference type="SUPFAM" id="SSF55052">
    <property type="entry name" value="CheY-binding domain of CheA"/>
    <property type="match status" value="1"/>
</dbReference>
<dbReference type="EMBL" id="WBUI01000006">
    <property type="protein sequence ID" value="KAB2933279.1"/>
    <property type="molecule type" value="Genomic_DNA"/>
</dbReference>
<feature type="domain" description="CheW-like" evidence="14">
    <location>
        <begin position="554"/>
        <end position="687"/>
    </location>
</feature>
<dbReference type="CDD" id="cd00088">
    <property type="entry name" value="HPT"/>
    <property type="match status" value="1"/>
</dbReference>
<dbReference type="CDD" id="cd17905">
    <property type="entry name" value="CheC-like"/>
    <property type="match status" value="1"/>
</dbReference>
<feature type="domain" description="HPt" evidence="15">
    <location>
        <begin position="1"/>
        <end position="105"/>
    </location>
</feature>
<accession>A0A833H2E6</accession>
<evidence type="ECO:0000256" key="9">
    <source>
        <dbReference type="ARBA" id="ARBA00022840"/>
    </source>
</evidence>
<keyword evidence="10" id="KW-0902">Two-component regulatory system</keyword>
<keyword evidence="4" id="KW-0145">Chemotaxis</keyword>
<dbReference type="GO" id="GO:0016787">
    <property type="term" value="F:hydrolase activity"/>
    <property type="evidence" value="ECO:0007669"/>
    <property type="project" value="InterPro"/>
</dbReference>
<evidence type="ECO:0000256" key="10">
    <source>
        <dbReference type="ARBA" id="ARBA00023012"/>
    </source>
</evidence>
<dbReference type="SUPFAM" id="SSF47384">
    <property type="entry name" value="Homodimeric domain of signal transducing histidine kinase"/>
    <property type="match status" value="1"/>
</dbReference>
<dbReference type="CDD" id="cd00731">
    <property type="entry name" value="CheA_reg"/>
    <property type="match status" value="1"/>
</dbReference>
<dbReference type="Gene3D" id="2.30.30.40">
    <property type="entry name" value="SH3 Domains"/>
    <property type="match status" value="1"/>
</dbReference>
<dbReference type="SUPFAM" id="SSF47226">
    <property type="entry name" value="Histidine-containing phosphotransfer domain, HPT domain"/>
    <property type="match status" value="1"/>
</dbReference>
<dbReference type="InterPro" id="IPR037006">
    <property type="entry name" value="CheA-like_homodim_sf"/>
</dbReference>
<name>A0A833H2E6_9LEPT</name>
<keyword evidence="6" id="KW-0808">Transferase</keyword>
<dbReference type="SMART" id="SM01231">
    <property type="entry name" value="H-kinase_dim"/>
    <property type="match status" value="1"/>
</dbReference>
<dbReference type="InterPro" id="IPR002545">
    <property type="entry name" value="CheW-lke_dom"/>
</dbReference>
<dbReference type="PROSITE" id="PS50851">
    <property type="entry name" value="CHEW"/>
    <property type="match status" value="1"/>
</dbReference>